<feature type="transmembrane region" description="Helical" evidence="1">
    <location>
        <begin position="94"/>
        <end position="112"/>
    </location>
</feature>
<dbReference type="PANTHER" id="PTHR38482">
    <property type="entry name" value="DMT FAMILY PROTEIN"/>
    <property type="match status" value="1"/>
</dbReference>
<gene>
    <name evidence="2" type="ORF">SAMN02745204_01890</name>
</gene>
<keyword evidence="1" id="KW-0472">Membrane</keyword>
<evidence type="ECO:0008006" key="4">
    <source>
        <dbReference type="Google" id="ProtNLM"/>
    </source>
</evidence>
<dbReference type="AlphaFoldDB" id="A0A1M4Z9Y3"/>
<dbReference type="PANTHER" id="PTHR38482:SF1">
    <property type="entry name" value="DMT FAMILY PROTEIN"/>
    <property type="match status" value="1"/>
</dbReference>
<organism evidence="2 3">
    <name type="scientific">Thermomonas hydrothermalis</name>
    <dbReference type="NCBI Taxonomy" id="213588"/>
    <lineage>
        <taxon>Bacteria</taxon>
        <taxon>Pseudomonadati</taxon>
        <taxon>Pseudomonadota</taxon>
        <taxon>Gammaproteobacteria</taxon>
        <taxon>Lysobacterales</taxon>
        <taxon>Lysobacteraceae</taxon>
        <taxon>Thermomonas</taxon>
    </lineage>
</organism>
<protein>
    <recommendedName>
        <fullName evidence="4">DMT family protein</fullName>
    </recommendedName>
</protein>
<dbReference type="Proteomes" id="UP000242857">
    <property type="component" value="Unassembled WGS sequence"/>
</dbReference>
<proteinExistence type="predicted"/>
<dbReference type="OrthoDB" id="9805206at2"/>
<feature type="transmembrane region" description="Helical" evidence="1">
    <location>
        <begin position="37"/>
        <end position="58"/>
    </location>
</feature>
<feature type="transmembrane region" description="Helical" evidence="1">
    <location>
        <begin position="7"/>
        <end position="25"/>
    </location>
</feature>
<dbReference type="EMBL" id="FQUK01000034">
    <property type="protein sequence ID" value="SHF14873.1"/>
    <property type="molecule type" value="Genomic_DNA"/>
</dbReference>
<reference evidence="3" key="1">
    <citation type="submission" date="2016-11" db="EMBL/GenBank/DDBJ databases">
        <authorList>
            <person name="Varghese N."/>
            <person name="Submissions S."/>
        </authorList>
    </citation>
    <scope>NUCLEOTIDE SEQUENCE [LARGE SCALE GENOMIC DNA]</scope>
    <source>
        <strain evidence="3">DSM 14834</strain>
    </source>
</reference>
<evidence type="ECO:0000256" key="1">
    <source>
        <dbReference type="SAM" id="Phobius"/>
    </source>
</evidence>
<evidence type="ECO:0000313" key="3">
    <source>
        <dbReference type="Proteomes" id="UP000242857"/>
    </source>
</evidence>
<name>A0A1M4Z9Y3_9GAMM</name>
<dbReference type="Pfam" id="PF04342">
    <property type="entry name" value="DMT_6"/>
    <property type="match status" value="1"/>
</dbReference>
<feature type="transmembrane region" description="Helical" evidence="1">
    <location>
        <begin position="70"/>
        <end position="88"/>
    </location>
</feature>
<dbReference type="PIRSF" id="PIRSF021239">
    <property type="entry name" value="UCP021239"/>
    <property type="match status" value="1"/>
</dbReference>
<accession>A0A1M4Z9Y3</accession>
<keyword evidence="1" id="KW-0812">Transmembrane</keyword>
<keyword evidence="3" id="KW-1185">Reference proteome</keyword>
<evidence type="ECO:0000313" key="2">
    <source>
        <dbReference type="EMBL" id="SHF14873.1"/>
    </source>
</evidence>
<keyword evidence="1" id="KW-1133">Transmembrane helix</keyword>
<sequence length="113" mass="12824">MLNARLLTPLLLVCSNLFMTFAWYGHLKDRTTALPKVILVSWSIALFEYLFMVPANRIGSTVYSAPQLKGMQEVITLLVFAGFSTWYLGQPLKWNHWAGFALVVAAAWLIFLE</sequence>
<dbReference type="STRING" id="213588.SAMN02745204_01890"/>
<dbReference type="InterPro" id="IPR007437">
    <property type="entry name" value="DUF486"/>
</dbReference>